<organism evidence="3 4">
    <name type="scientific">Porites lobata</name>
    <dbReference type="NCBI Taxonomy" id="104759"/>
    <lineage>
        <taxon>Eukaryota</taxon>
        <taxon>Metazoa</taxon>
        <taxon>Cnidaria</taxon>
        <taxon>Anthozoa</taxon>
        <taxon>Hexacorallia</taxon>
        <taxon>Scleractinia</taxon>
        <taxon>Fungiina</taxon>
        <taxon>Poritidae</taxon>
        <taxon>Porites</taxon>
    </lineage>
</organism>
<dbReference type="EMBL" id="CALNXK010000360">
    <property type="protein sequence ID" value="CAH3183669.1"/>
    <property type="molecule type" value="Genomic_DNA"/>
</dbReference>
<dbReference type="InterPro" id="IPR019079">
    <property type="entry name" value="Capsule_synth_CapA"/>
</dbReference>
<dbReference type="Proteomes" id="UP001159405">
    <property type="component" value="Unassembled WGS sequence"/>
</dbReference>
<accession>A0ABN8RXY5</accession>
<dbReference type="Gene3D" id="3.60.21.10">
    <property type="match status" value="3"/>
</dbReference>
<evidence type="ECO:0000313" key="4">
    <source>
        <dbReference type="Proteomes" id="UP001159405"/>
    </source>
</evidence>
<protein>
    <recommendedName>
        <fullName evidence="2">Capsule synthesis protein CapA domain-containing protein</fullName>
    </recommendedName>
</protein>
<evidence type="ECO:0000313" key="3">
    <source>
        <dbReference type="EMBL" id="CAH3183669.1"/>
    </source>
</evidence>
<feature type="domain" description="Capsule synthesis protein CapA" evidence="2">
    <location>
        <begin position="9"/>
        <end position="217"/>
    </location>
</feature>
<dbReference type="CDD" id="cd07381">
    <property type="entry name" value="MPP_CapA"/>
    <property type="match status" value="2"/>
</dbReference>
<dbReference type="SMART" id="SM00854">
    <property type="entry name" value="PGA_cap"/>
    <property type="match status" value="3"/>
</dbReference>
<keyword evidence="4" id="KW-1185">Reference proteome</keyword>
<feature type="domain" description="Capsule synthesis protein CapA" evidence="2">
    <location>
        <begin position="316"/>
        <end position="566"/>
    </location>
</feature>
<comment type="similarity">
    <text evidence="1">Belongs to the CapA family.</text>
</comment>
<dbReference type="PANTHER" id="PTHR33393:SF11">
    <property type="entry name" value="POLYGLUTAMINE SYNTHESIS ACCESSORY PROTEIN RV0574C-RELATED"/>
    <property type="match status" value="1"/>
</dbReference>
<dbReference type="InterPro" id="IPR029052">
    <property type="entry name" value="Metallo-depent_PP-like"/>
</dbReference>
<gene>
    <name evidence="3" type="ORF">PLOB_00029038</name>
</gene>
<evidence type="ECO:0000256" key="1">
    <source>
        <dbReference type="ARBA" id="ARBA00005662"/>
    </source>
</evidence>
<dbReference type="Pfam" id="PF09587">
    <property type="entry name" value="PGA_cap"/>
    <property type="match status" value="4"/>
</dbReference>
<dbReference type="PANTHER" id="PTHR33393">
    <property type="entry name" value="POLYGLUTAMINE SYNTHESIS ACCESSORY PROTEIN RV0574C-RELATED"/>
    <property type="match status" value="1"/>
</dbReference>
<reference evidence="3 4" key="1">
    <citation type="submission" date="2022-05" db="EMBL/GenBank/DDBJ databases">
        <authorList>
            <consortium name="Genoscope - CEA"/>
            <person name="William W."/>
        </authorList>
    </citation>
    <scope>NUCLEOTIDE SEQUENCE [LARGE SCALE GENOMIC DNA]</scope>
</reference>
<dbReference type="InterPro" id="IPR052169">
    <property type="entry name" value="CW_Biosynth-Accessory"/>
</dbReference>
<proteinExistence type="inferred from homology"/>
<feature type="domain" description="Capsule synthesis protein CapA" evidence="2">
    <location>
        <begin position="672"/>
        <end position="1043"/>
    </location>
</feature>
<comment type="caution">
    <text evidence="3">The sequence shown here is derived from an EMBL/GenBank/DDBJ whole genome shotgun (WGS) entry which is preliminary data.</text>
</comment>
<sequence>MYIIGEEVSLLFVGDVSFSTPVKYYVEHGYHTYNDSFNEVAPYIRNADISVANLESPFVSKDTYRFKLKEKFVVLDASADAAAALRFAGFDAEPVIVEAKGIKIGFLGYCDSPSSSDKNCSEIRKMFSAGPAVYSEVIAIRDVNNLRKAKVDVIIAFIHFGVELHRRALPYQIHITKHLMSLGVQVIIGAHPHVLQQHCLHDNKLVAYSLGNFLFHPRRPWSAADPAVYGGLGKKPDKNLIDSYEHFALGNSENLKMTQMLRVTISRNGVLRASYLPVKIIFDFKTKRIHPQPIKNAKWIRVCGKKDMQCERKQVNLLFVGDVSFSVPLKYYVEHGYHTYNDSFNEVAKYVKNADISVANLESPFVSKDMYRYKLKGKSVVLDASSDAASALRFAGFDAVTLANNHFNDFGAKGANFTVEVLKKTGVKYFGVSYGKYNTSQKPLILEVKGIKIGFLGYCDTSSMMGLNCTEIRKLFNAGPAFYSDVIATRDVSNLKKAKVDVIVVFMHFGEELYRKALPYQLRIIEHLMSLGVQVIIGAHPHVLQQHCLHDNKLVAYSLGNFLFHPRRPMSGVNPALYGRFGKKPDKSLIDSYEHFFLGNCNNLKMTQILKVTLCRNGVLGASYLPVKIVFDPKTKRIHPKPTKDAKWIRVCGKKDKQFDRCKNGKDKKHVNLLFVGDVSFSTPLKYYVEHGYHTYNDSFNEVAKYVKNADFSVANLESPFVSKDMYRYKMKGKNVVLDATKSEFATQVDKLIHKFYKGSRTFTFKPAFIGVLTRYPGPRDLESCNLILLLNVMHTESQTFAWALLISFRLALPSAVSSSILRQTFLTDKEERVSYVFTKRSSLESMQTVLARLTLYEQSWLNLSTGQKKFAGFDAVTLANNHLNDFGEKGANFTIEVLKKTGVKYFGVTYGKYDTSQEPLILEVKGLKIGVLGYCDSPSANELNCTELRRQYNVGPAVYSDAIATKDVSNLKKAKVDIIVVLMHFGEELFSKALPYQLHITKHLMSLGVQVIIGAHPHVLQQHCVHDNKLVAYSLGNFLFHPRRPMSGVNPGVYGRFGKKPNEKLIDAYEQFVLGNCNNLKMSRILKVTLSRNGVLGASYLPAKIVFDPKVKRIHPEPIKEAKWITVCGKEDKQCVDNCDDPPPRKNQT</sequence>
<name>A0ABN8RXY5_9CNID</name>
<dbReference type="SUPFAM" id="SSF56300">
    <property type="entry name" value="Metallo-dependent phosphatases"/>
    <property type="match status" value="3"/>
</dbReference>
<evidence type="ECO:0000259" key="2">
    <source>
        <dbReference type="SMART" id="SM00854"/>
    </source>
</evidence>